<evidence type="ECO:0000313" key="1">
    <source>
        <dbReference type="EMBL" id="CEK79338.1"/>
    </source>
</evidence>
<accession>A0A0B7AEW6</accession>
<sequence>ETLNMTLKEVGEHASDREFQKYCDESNFPQRKAQGTCYYLIKLCVVLSGLATYSSVEVYQLSKIQLLEINHHLQ</sequence>
<organism evidence="1">
    <name type="scientific">Arion vulgaris</name>
    <dbReference type="NCBI Taxonomy" id="1028688"/>
    <lineage>
        <taxon>Eukaryota</taxon>
        <taxon>Metazoa</taxon>
        <taxon>Spiralia</taxon>
        <taxon>Lophotrochozoa</taxon>
        <taxon>Mollusca</taxon>
        <taxon>Gastropoda</taxon>
        <taxon>Heterobranchia</taxon>
        <taxon>Euthyneura</taxon>
        <taxon>Panpulmonata</taxon>
        <taxon>Eupulmonata</taxon>
        <taxon>Stylommatophora</taxon>
        <taxon>Helicina</taxon>
        <taxon>Arionoidea</taxon>
        <taxon>Arionidae</taxon>
        <taxon>Arion</taxon>
    </lineage>
</organism>
<proteinExistence type="predicted"/>
<dbReference type="AlphaFoldDB" id="A0A0B7AEW6"/>
<gene>
    <name evidence="1" type="primary">ORF114876</name>
</gene>
<dbReference type="EMBL" id="HACG01032473">
    <property type="protein sequence ID" value="CEK79338.1"/>
    <property type="molecule type" value="Transcribed_RNA"/>
</dbReference>
<protein>
    <submittedName>
        <fullName evidence="1">Uncharacterized protein</fullName>
    </submittedName>
</protein>
<name>A0A0B7AEW6_9EUPU</name>
<feature type="non-terminal residue" evidence="1">
    <location>
        <position position="1"/>
    </location>
</feature>
<reference evidence="1" key="1">
    <citation type="submission" date="2014-12" db="EMBL/GenBank/DDBJ databases">
        <title>Insight into the proteome of Arion vulgaris.</title>
        <authorList>
            <person name="Aradska J."/>
            <person name="Bulat T."/>
            <person name="Smidak R."/>
            <person name="Sarate P."/>
            <person name="Gangsoo J."/>
            <person name="Sialana F."/>
            <person name="Bilban M."/>
            <person name="Lubec G."/>
        </authorList>
    </citation>
    <scope>NUCLEOTIDE SEQUENCE</scope>
    <source>
        <tissue evidence="1">Skin</tissue>
    </source>
</reference>